<keyword evidence="1" id="KW-0812">Transmembrane</keyword>
<organism evidence="2 3">
    <name type="scientific">Komagataeibacter swingsii</name>
    <dbReference type="NCBI Taxonomy" id="215220"/>
    <lineage>
        <taxon>Bacteria</taxon>
        <taxon>Pseudomonadati</taxon>
        <taxon>Pseudomonadota</taxon>
        <taxon>Alphaproteobacteria</taxon>
        <taxon>Acetobacterales</taxon>
        <taxon>Acetobacteraceae</taxon>
        <taxon>Komagataeibacter</taxon>
    </lineage>
</organism>
<dbReference type="EMBL" id="NKUB01000005">
    <property type="protein sequence ID" value="PYD70096.1"/>
    <property type="molecule type" value="Genomic_DNA"/>
</dbReference>
<evidence type="ECO:0000256" key="1">
    <source>
        <dbReference type="SAM" id="Phobius"/>
    </source>
</evidence>
<accession>A0A2V4RJX5</accession>
<evidence type="ECO:0000313" key="2">
    <source>
        <dbReference type="EMBL" id="PYD70096.1"/>
    </source>
</evidence>
<proteinExistence type="predicted"/>
<keyword evidence="1" id="KW-0472">Membrane</keyword>
<sequence>MEKQGSRALLAAVIGMGVLLFIGSLALVGVLVHRMMHPAPAPAAVVAGTVTAPPVIMGADAAGDLVMDEAPGTHVQAVTARPDGLLAVVLGGGGADRVVLWDPAGRRIVARLVLGHP</sequence>
<keyword evidence="1" id="KW-1133">Transmembrane helix</keyword>
<evidence type="ECO:0000313" key="3">
    <source>
        <dbReference type="Proteomes" id="UP000247371"/>
    </source>
</evidence>
<comment type="caution">
    <text evidence="2">The sequence shown here is derived from an EMBL/GenBank/DDBJ whole genome shotgun (WGS) entry which is preliminary data.</text>
</comment>
<dbReference type="RefSeq" id="WP_110556291.1">
    <property type="nucleotide sequence ID" value="NZ_NKUB01000005.1"/>
</dbReference>
<reference evidence="2 3" key="1">
    <citation type="submission" date="2017-07" db="EMBL/GenBank/DDBJ databases">
        <title>A draft genome sequence of Komagataeibacter swingsii LMG 22125.</title>
        <authorList>
            <person name="Skraban J."/>
            <person name="Cleenwerck I."/>
            <person name="Vandamme P."/>
            <person name="Trcek J."/>
        </authorList>
    </citation>
    <scope>NUCLEOTIDE SEQUENCE [LARGE SCALE GENOMIC DNA]</scope>
    <source>
        <strain evidence="2 3">LMG 22125</strain>
    </source>
</reference>
<dbReference type="AlphaFoldDB" id="A0A2V4RJX5"/>
<keyword evidence="3" id="KW-1185">Reference proteome</keyword>
<name>A0A2V4RJX5_9PROT</name>
<evidence type="ECO:0008006" key="4">
    <source>
        <dbReference type="Google" id="ProtNLM"/>
    </source>
</evidence>
<feature type="transmembrane region" description="Helical" evidence="1">
    <location>
        <begin position="6"/>
        <end position="32"/>
    </location>
</feature>
<dbReference type="Proteomes" id="UP000247371">
    <property type="component" value="Unassembled WGS sequence"/>
</dbReference>
<gene>
    <name evidence="2" type="ORF">CFR76_05885</name>
</gene>
<protein>
    <recommendedName>
        <fullName evidence="4">WD40 repeat domain-containing protein</fullName>
    </recommendedName>
</protein>